<keyword evidence="2" id="KW-1185">Reference proteome</keyword>
<dbReference type="KEGG" id="vg:65128909"/>
<dbReference type="Proteomes" id="UP000594051">
    <property type="component" value="Segment"/>
</dbReference>
<proteinExistence type="predicted"/>
<protein>
    <submittedName>
        <fullName evidence="1">Protein RecA</fullName>
    </submittedName>
</protein>
<evidence type="ECO:0000313" key="1">
    <source>
        <dbReference type="EMBL" id="QOR58438.1"/>
    </source>
</evidence>
<dbReference type="GeneID" id="65128909"/>
<evidence type="ECO:0000313" key="2">
    <source>
        <dbReference type="Proteomes" id="UP000594051"/>
    </source>
</evidence>
<reference evidence="1 2" key="1">
    <citation type="submission" date="2020-07" db="EMBL/GenBank/DDBJ databases">
        <title>Taxonomic proposal: Crassvirales, a new order of highly abundant and diverse bacterial viruses.</title>
        <authorList>
            <person name="Shkoporov A.N."/>
            <person name="Stockdale S.R."/>
            <person name="Guerin E."/>
            <person name="Ross R.P."/>
            <person name="Hill C."/>
        </authorList>
    </citation>
    <scope>NUCLEOTIDE SEQUENCE [LARGE SCALE GENOMIC DNA]</scope>
</reference>
<name>A0A7M1RVS8_9CAUD</name>
<sequence length="250" mass="29323">MEVILRHKSKDPWAGITKYKNCFDYIAPYWTRSGNKYTGITAEDAVRLEKALGFNEGTLSASSDYWKQFAVKLSNRELTLHTENPWDELQYLFLKGHKRVATSYAEVKPNTDYILINKEAEAQEENRFNRIKRNAIKEFDKMSLEDMRKCLRLYGYKSDTMSSEFIESKLYSLVESDPNRFFRKWVNNKNKQTEVILESCIAKNIIRKSRNVYYYGTDIIGNSLDDAIAYLDNPKNQDLKLTILKELESK</sequence>
<dbReference type="RefSeq" id="YP_010110596.1">
    <property type="nucleotide sequence ID" value="NC_055872.1"/>
</dbReference>
<dbReference type="EMBL" id="MT774379">
    <property type="protein sequence ID" value="QOR58438.1"/>
    <property type="molecule type" value="Genomic_DNA"/>
</dbReference>
<organism evidence="1 2">
    <name type="scientific">uncultured phage cr118_1</name>
    <dbReference type="NCBI Taxonomy" id="2772063"/>
    <lineage>
        <taxon>Viruses</taxon>
        <taxon>Duplodnaviria</taxon>
        <taxon>Heunggongvirae</taxon>
        <taxon>Uroviricota</taxon>
        <taxon>Caudoviricetes</taxon>
        <taxon>Crassvirales</taxon>
        <taxon>Suoliviridae</taxon>
        <taxon>Uncouvirinae</taxon>
        <taxon>Besingivirus</taxon>
        <taxon>Besingivirus coli</taxon>
    </lineage>
</organism>
<accession>A0A7M1RVS8</accession>